<accession>A0AA37Q931</accession>
<dbReference type="Proteomes" id="UP001161325">
    <property type="component" value="Unassembled WGS sequence"/>
</dbReference>
<evidence type="ECO:0000256" key="3">
    <source>
        <dbReference type="SAM" id="SignalP"/>
    </source>
</evidence>
<dbReference type="AlphaFoldDB" id="A0AA37Q931"/>
<dbReference type="PANTHER" id="PTHR45586:SF1">
    <property type="entry name" value="LIPOPOLYSACCHARIDE ASSEMBLY PROTEIN B"/>
    <property type="match status" value="1"/>
</dbReference>
<evidence type="ECO:0000313" key="5">
    <source>
        <dbReference type="Proteomes" id="UP001161325"/>
    </source>
</evidence>
<name>A0AA37Q931_9BACT</name>
<evidence type="ECO:0000256" key="1">
    <source>
        <dbReference type="ARBA" id="ARBA00022737"/>
    </source>
</evidence>
<evidence type="ECO:0000256" key="2">
    <source>
        <dbReference type="ARBA" id="ARBA00022803"/>
    </source>
</evidence>
<dbReference type="Gene3D" id="1.25.40.10">
    <property type="entry name" value="Tetratricopeptide repeat domain"/>
    <property type="match status" value="4"/>
</dbReference>
<dbReference type="SUPFAM" id="SSF48452">
    <property type="entry name" value="TPR-like"/>
    <property type="match status" value="3"/>
</dbReference>
<dbReference type="InterPro" id="IPR011990">
    <property type="entry name" value="TPR-like_helical_dom_sf"/>
</dbReference>
<dbReference type="InterPro" id="IPR051012">
    <property type="entry name" value="CellSynth/LPSAsmb/PSIAsmb"/>
</dbReference>
<keyword evidence="1" id="KW-0677">Repeat</keyword>
<dbReference type="Pfam" id="PF13432">
    <property type="entry name" value="TPR_16"/>
    <property type="match status" value="2"/>
</dbReference>
<organism evidence="4 5">
    <name type="scientific">Roseisolibacter agri</name>
    <dbReference type="NCBI Taxonomy" id="2014610"/>
    <lineage>
        <taxon>Bacteria</taxon>
        <taxon>Pseudomonadati</taxon>
        <taxon>Gemmatimonadota</taxon>
        <taxon>Gemmatimonadia</taxon>
        <taxon>Gemmatimonadales</taxon>
        <taxon>Gemmatimonadaceae</taxon>
        <taxon>Roseisolibacter</taxon>
    </lineage>
</organism>
<protein>
    <recommendedName>
        <fullName evidence="6">Tetratricopeptide repeat protein</fullName>
    </recommendedName>
</protein>
<proteinExistence type="predicted"/>
<dbReference type="RefSeq" id="WP_284350436.1">
    <property type="nucleotide sequence ID" value="NZ_BRXS01000004.1"/>
</dbReference>
<keyword evidence="2" id="KW-0802">TPR repeat</keyword>
<keyword evidence="5" id="KW-1185">Reference proteome</keyword>
<evidence type="ECO:0008006" key="6">
    <source>
        <dbReference type="Google" id="ProtNLM"/>
    </source>
</evidence>
<reference evidence="4" key="1">
    <citation type="submission" date="2022-08" db="EMBL/GenBank/DDBJ databases">
        <title>Draft genome sequencing of Roseisolibacter agri AW1220.</title>
        <authorList>
            <person name="Tobiishi Y."/>
            <person name="Tonouchi A."/>
        </authorList>
    </citation>
    <scope>NUCLEOTIDE SEQUENCE</scope>
    <source>
        <strain evidence="4">AW1220</strain>
    </source>
</reference>
<comment type="caution">
    <text evidence="4">The sequence shown here is derived from an EMBL/GenBank/DDBJ whole genome shotgun (WGS) entry which is preliminary data.</text>
</comment>
<dbReference type="InterPro" id="IPR019734">
    <property type="entry name" value="TPR_rpt"/>
</dbReference>
<feature type="signal peptide" evidence="3">
    <location>
        <begin position="1"/>
        <end position="20"/>
    </location>
</feature>
<feature type="chain" id="PRO_5041420145" description="Tetratricopeptide repeat protein" evidence="3">
    <location>
        <begin position="21"/>
        <end position="861"/>
    </location>
</feature>
<evidence type="ECO:0000313" key="4">
    <source>
        <dbReference type="EMBL" id="GLC25967.1"/>
    </source>
</evidence>
<dbReference type="PANTHER" id="PTHR45586">
    <property type="entry name" value="TPR REPEAT-CONTAINING PROTEIN PA4667"/>
    <property type="match status" value="1"/>
</dbReference>
<gene>
    <name evidence="4" type="ORF">rosag_24800</name>
</gene>
<dbReference type="SMART" id="SM00028">
    <property type="entry name" value="TPR"/>
    <property type="match status" value="7"/>
</dbReference>
<dbReference type="EMBL" id="BRXS01000004">
    <property type="protein sequence ID" value="GLC25967.1"/>
    <property type="molecule type" value="Genomic_DNA"/>
</dbReference>
<sequence length="861" mass="92240">MRKRVRWTVEGAVLALGVLAAPVALNAQGDALARGTAALRAGRYDEAINTLSGVASRDAAPTARRLHVRALLEVGRDAEAEAAARRYAADPGTGDALQGTLGDVLAHRGAVRDARAAYERALAQRASDSLEVRVALAALLDEAGDRAAARTHWLRVASAGESGRPSASQWVAIGEAQHRLSRTEPARVRQALRAFAAGEAADGGDPEPRLRAGALFLEKFNAPDARTSFESVLRANPRDPRALLGMARIRQFDGAPGGAALADSALKTNPRLPEAHLLLAGTHLEAEDYTRADAAVRSALAVDSTAPDALTMLAAVRRLQGDAPGFESARRRVLARAPRHAALYATLADLAAKHRQYATAARLGAEGVALDSTSWRSHAVRGINQLRLGHADSARASLERAFAGDPYDVWTKNTLDLLDATRGYRTTRTARFTLLADSTESALLTLYLGELLEDGYDKLSRRYGYRPPPIRMELYRSHADFSVRTVGLAGLGALGVSFGPVLAMDAPSARSAGDFHWGATAWHELAHTFTLGVTDNRVPRWLSEGLSVLEERRARPGWGDGPSPAFLSAWREGRVPPPSRLNDGFVRPAFPQQVILSYYAASLVCEMIERDFGAAAVPALLAAYKQGLGTEAAIARALRLDLPTLDRRFDAYVRERFGRAMEAVAGGTGGQYGRLMVAGDSAARAGRTDVAIAAFTGAKALFPEYAEGESPYWRLAQLYQARGDRARAAAELRELTARNGGHLQAQLALAQLREQLGDTAGAAAALEQAIWIWPYDPQVHARLAAHAERLGDTRKVVRERRAVVALAPVDLADARFQLARALVAAGDRAAAKHEVLRALESAPTFAPAQELLLTLVDGGAR</sequence>
<keyword evidence="3" id="KW-0732">Signal</keyword>